<evidence type="ECO:0000313" key="2">
    <source>
        <dbReference type="EMBL" id="KKL64407.1"/>
    </source>
</evidence>
<gene>
    <name evidence="2" type="ORF">LCGC14_2165350</name>
</gene>
<comment type="caution">
    <text evidence="2">The sequence shown here is derived from an EMBL/GenBank/DDBJ whole genome shotgun (WGS) entry which is preliminary data.</text>
</comment>
<feature type="transmembrane region" description="Helical" evidence="1">
    <location>
        <begin position="100"/>
        <end position="123"/>
    </location>
</feature>
<proteinExistence type="predicted"/>
<protein>
    <submittedName>
        <fullName evidence="2">Uncharacterized protein</fullName>
    </submittedName>
</protein>
<dbReference type="AlphaFoldDB" id="A0A0F9GMR6"/>
<keyword evidence="1" id="KW-0472">Membrane</keyword>
<evidence type="ECO:0000256" key="1">
    <source>
        <dbReference type="SAM" id="Phobius"/>
    </source>
</evidence>
<keyword evidence="1" id="KW-0812">Transmembrane</keyword>
<organism evidence="2">
    <name type="scientific">marine sediment metagenome</name>
    <dbReference type="NCBI Taxonomy" id="412755"/>
    <lineage>
        <taxon>unclassified sequences</taxon>
        <taxon>metagenomes</taxon>
        <taxon>ecological metagenomes</taxon>
    </lineage>
</organism>
<name>A0A0F9GMR6_9ZZZZ</name>
<sequence>MKKVIIGLCITAWVCITIFGVTPSVLHMDSTYADQDIFWSEQKYEIFKQDVKERVAVDGLKVNNFDVIASEPPIIVNYSITVPYDYAFPYGESTSHDSDAFLIIMVSLATGMFLIMLPAGIMFRTGG</sequence>
<reference evidence="2" key="1">
    <citation type="journal article" date="2015" name="Nature">
        <title>Complex archaea that bridge the gap between prokaryotes and eukaryotes.</title>
        <authorList>
            <person name="Spang A."/>
            <person name="Saw J.H."/>
            <person name="Jorgensen S.L."/>
            <person name="Zaremba-Niedzwiedzka K."/>
            <person name="Martijn J."/>
            <person name="Lind A.E."/>
            <person name="van Eijk R."/>
            <person name="Schleper C."/>
            <person name="Guy L."/>
            <person name="Ettema T.J."/>
        </authorList>
    </citation>
    <scope>NUCLEOTIDE SEQUENCE</scope>
</reference>
<accession>A0A0F9GMR6</accession>
<keyword evidence="1" id="KW-1133">Transmembrane helix</keyword>
<dbReference type="EMBL" id="LAZR01027856">
    <property type="protein sequence ID" value="KKL64407.1"/>
    <property type="molecule type" value="Genomic_DNA"/>
</dbReference>